<proteinExistence type="predicted"/>
<sequence>MNDLIVPIVTIVLSLISILSCGFVIYIYGRFRELRNDQFTIVLQIILFDLIYDIILFSDSIGYLFLRNSNFQLSEKPILCQAQSFFSVYSILSSTFWTSIIMHSLFYCLRENEQNEYMQSYYPGLGPIIIDAYGQYYPMPQTNCFFDMYNENMELYLLIFFYIPIWMMFIYNMIVIILVIRIMKINEIKSKSLYSLFMYPSILAICWIIPSLVNIFNVQSIIWKSINFGLGSLIGFFDAYWYCYSALTDKLRFVNGKLKVQIKDSTEEQELPKV</sequence>
<evidence type="ECO:0000256" key="4">
    <source>
        <dbReference type="ARBA" id="ARBA00023136"/>
    </source>
</evidence>
<keyword evidence="2 5" id="KW-0812">Transmembrane</keyword>
<evidence type="ECO:0000256" key="2">
    <source>
        <dbReference type="ARBA" id="ARBA00022692"/>
    </source>
</evidence>
<name>A0A8S1MPY6_9CILI</name>
<keyword evidence="4 5" id="KW-0472">Membrane</keyword>
<accession>A0A8S1MPY6</accession>
<evidence type="ECO:0000313" key="6">
    <source>
        <dbReference type="EMBL" id="CAD8082518.1"/>
    </source>
</evidence>
<dbReference type="GO" id="GO:0005886">
    <property type="term" value="C:plasma membrane"/>
    <property type="evidence" value="ECO:0007669"/>
    <property type="project" value="TreeGrafter"/>
</dbReference>
<dbReference type="EMBL" id="CAJJDN010000043">
    <property type="protein sequence ID" value="CAD8082518.1"/>
    <property type="molecule type" value="Genomic_DNA"/>
</dbReference>
<feature type="transmembrane region" description="Helical" evidence="5">
    <location>
        <begin position="192"/>
        <end position="215"/>
    </location>
</feature>
<dbReference type="OrthoDB" id="304456at2759"/>
<dbReference type="InterPro" id="IPR000832">
    <property type="entry name" value="GPCR_2_secretin-like"/>
</dbReference>
<keyword evidence="7" id="KW-1185">Reference proteome</keyword>
<comment type="subcellular location">
    <subcellularLocation>
        <location evidence="1">Membrane</location>
        <topology evidence="1">Multi-pass membrane protein</topology>
    </subcellularLocation>
</comment>
<gene>
    <name evidence="6" type="ORF">PSON_ATCC_30995.1.T0430250</name>
</gene>
<protein>
    <submittedName>
        <fullName evidence="6">Uncharacterized protein</fullName>
    </submittedName>
</protein>
<evidence type="ECO:0000256" key="3">
    <source>
        <dbReference type="ARBA" id="ARBA00022989"/>
    </source>
</evidence>
<evidence type="ECO:0000256" key="1">
    <source>
        <dbReference type="ARBA" id="ARBA00004141"/>
    </source>
</evidence>
<dbReference type="Pfam" id="PF00002">
    <property type="entry name" value="7tm_2"/>
    <property type="match status" value="1"/>
</dbReference>
<dbReference type="GO" id="GO:0004930">
    <property type="term" value="F:G protein-coupled receptor activity"/>
    <property type="evidence" value="ECO:0007669"/>
    <property type="project" value="InterPro"/>
</dbReference>
<feature type="transmembrane region" description="Helical" evidence="5">
    <location>
        <begin position="86"/>
        <end position="109"/>
    </location>
</feature>
<dbReference type="Proteomes" id="UP000692954">
    <property type="component" value="Unassembled WGS sequence"/>
</dbReference>
<feature type="transmembrane region" description="Helical" evidence="5">
    <location>
        <begin position="41"/>
        <end position="66"/>
    </location>
</feature>
<comment type="caution">
    <text evidence="6">The sequence shown here is derived from an EMBL/GenBank/DDBJ whole genome shotgun (WGS) entry which is preliminary data.</text>
</comment>
<evidence type="ECO:0000256" key="5">
    <source>
        <dbReference type="SAM" id="Phobius"/>
    </source>
</evidence>
<feature type="transmembrane region" description="Helical" evidence="5">
    <location>
        <begin position="121"/>
        <end position="139"/>
    </location>
</feature>
<organism evidence="6 7">
    <name type="scientific">Paramecium sonneborni</name>
    <dbReference type="NCBI Taxonomy" id="65129"/>
    <lineage>
        <taxon>Eukaryota</taxon>
        <taxon>Sar</taxon>
        <taxon>Alveolata</taxon>
        <taxon>Ciliophora</taxon>
        <taxon>Intramacronucleata</taxon>
        <taxon>Oligohymenophorea</taxon>
        <taxon>Peniculida</taxon>
        <taxon>Parameciidae</taxon>
        <taxon>Paramecium</taxon>
    </lineage>
</organism>
<dbReference type="PANTHER" id="PTHR23112">
    <property type="entry name" value="G PROTEIN-COUPLED RECEPTOR 157-RELATED"/>
    <property type="match status" value="1"/>
</dbReference>
<feature type="transmembrane region" description="Helical" evidence="5">
    <location>
        <begin position="159"/>
        <end position="180"/>
    </location>
</feature>
<feature type="transmembrane region" description="Helical" evidence="5">
    <location>
        <begin position="221"/>
        <end position="243"/>
    </location>
</feature>
<dbReference type="AlphaFoldDB" id="A0A8S1MPY6"/>
<evidence type="ECO:0000313" key="7">
    <source>
        <dbReference type="Proteomes" id="UP000692954"/>
    </source>
</evidence>
<feature type="transmembrane region" description="Helical" evidence="5">
    <location>
        <begin position="6"/>
        <end position="29"/>
    </location>
</feature>
<dbReference type="PANTHER" id="PTHR23112:SF0">
    <property type="entry name" value="TRANSMEMBRANE PROTEIN 116"/>
    <property type="match status" value="1"/>
</dbReference>
<keyword evidence="3 5" id="KW-1133">Transmembrane helix</keyword>
<reference evidence="6" key="1">
    <citation type="submission" date="2021-01" db="EMBL/GenBank/DDBJ databases">
        <authorList>
            <consortium name="Genoscope - CEA"/>
            <person name="William W."/>
        </authorList>
    </citation>
    <scope>NUCLEOTIDE SEQUENCE</scope>
</reference>
<dbReference type="GO" id="GO:0007189">
    <property type="term" value="P:adenylate cyclase-activating G protein-coupled receptor signaling pathway"/>
    <property type="evidence" value="ECO:0007669"/>
    <property type="project" value="TreeGrafter"/>
</dbReference>